<dbReference type="PANTHER" id="PTHR33112:SF8">
    <property type="entry name" value="HETEROKARYON INCOMPATIBILITY DOMAIN-CONTAINING PROTEIN"/>
    <property type="match status" value="1"/>
</dbReference>
<dbReference type="PANTHER" id="PTHR33112">
    <property type="entry name" value="DOMAIN PROTEIN, PUTATIVE-RELATED"/>
    <property type="match status" value="1"/>
</dbReference>
<dbReference type="Proteomes" id="UP000271337">
    <property type="component" value="Unassembled WGS sequence"/>
</dbReference>
<dbReference type="OrthoDB" id="5362512at2759"/>
<proteinExistence type="predicted"/>
<name>A0A3M6XY74_HORWE</name>
<dbReference type="EMBL" id="QWIL01002295">
    <property type="protein sequence ID" value="RMX95460.1"/>
    <property type="molecule type" value="Genomic_DNA"/>
</dbReference>
<dbReference type="AlphaFoldDB" id="A0A3M6XY74"/>
<evidence type="ECO:0000313" key="3">
    <source>
        <dbReference type="EMBL" id="RMY16531.1"/>
    </source>
</evidence>
<comment type="caution">
    <text evidence="2">The sequence shown here is derived from an EMBL/GenBank/DDBJ whole genome shotgun (WGS) entry which is preliminary data.</text>
</comment>
<gene>
    <name evidence="3" type="ORF">D0866_13659</name>
    <name evidence="2" type="ORF">D0867_13489</name>
</gene>
<evidence type="ECO:0000313" key="2">
    <source>
        <dbReference type="EMBL" id="RMX95460.1"/>
    </source>
</evidence>
<accession>A0A3M6XY74</accession>
<dbReference type="Pfam" id="PF06985">
    <property type="entry name" value="HET"/>
    <property type="match status" value="1"/>
</dbReference>
<evidence type="ECO:0000259" key="1">
    <source>
        <dbReference type="Pfam" id="PF06985"/>
    </source>
</evidence>
<protein>
    <recommendedName>
        <fullName evidence="1">Heterokaryon incompatibility domain-containing protein</fullName>
    </recommendedName>
</protein>
<organism evidence="2 4">
    <name type="scientific">Hortaea werneckii</name>
    <name type="common">Black yeast</name>
    <name type="synonym">Cladosporium werneckii</name>
    <dbReference type="NCBI Taxonomy" id="91943"/>
    <lineage>
        <taxon>Eukaryota</taxon>
        <taxon>Fungi</taxon>
        <taxon>Dikarya</taxon>
        <taxon>Ascomycota</taxon>
        <taxon>Pezizomycotina</taxon>
        <taxon>Dothideomycetes</taxon>
        <taxon>Dothideomycetidae</taxon>
        <taxon>Mycosphaerellales</taxon>
        <taxon>Teratosphaeriaceae</taxon>
        <taxon>Hortaea</taxon>
    </lineage>
</organism>
<evidence type="ECO:0000313" key="5">
    <source>
        <dbReference type="Proteomes" id="UP000276864"/>
    </source>
</evidence>
<dbReference type="Proteomes" id="UP000276864">
    <property type="component" value="Unassembled WGS sequence"/>
</dbReference>
<dbReference type="EMBL" id="QWIM01002251">
    <property type="protein sequence ID" value="RMY16531.1"/>
    <property type="molecule type" value="Genomic_DNA"/>
</dbReference>
<feature type="domain" description="Heterokaryon incompatibility" evidence="1">
    <location>
        <begin position="7"/>
        <end position="133"/>
    </location>
</feature>
<dbReference type="InterPro" id="IPR010730">
    <property type="entry name" value="HET"/>
</dbReference>
<reference evidence="4 5" key="1">
    <citation type="journal article" date="2018" name="BMC Genomics">
        <title>Genomic evidence for intraspecific hybridization in a clonal and extremely halotolerant yeast.</title>
        <authorList>
            <person name="Gostincar C."/>
            <person name="Stajich J.E."/>
            <person name="Zupancic J."/>
            <person name="Zalar P."/>
            <person name="Gunde-Cimerman N."/>
        </authorList>
    </citation>
    <scope>NUCLEOTIDE SEQUENCE [LARGE SCALE GENOMIC DNA]</scope>
    <source>
        <strain evidence="3 5">EXF-6651</strain>
        <strain evidence="2 4">EXF-6669</strain>
    </source>
</reference>
<sequence>MLLKENADALSIAVPEQALPGTFSDAIGITRKLGIDYIWIDSFCIIQDDEDDWHRETAIMEHIYGGSYLNIAASSATSVHGGCWVSNNGTHNAFRTKIRVGNDELVREIRDDDFYDRAVSSSHLATRAWALQEKLLSPRTLHLGDRGAVWECRSLIANEDLPDGFTQKLGSGLLSRTRNLQHLQQWWADVVRLFTKADLTYARDKLPALSGIARHVHSQKGGQYLAGLWGDERIEGQLCWRVEKPRIRPTMWRAPSWSWASVDGPVSYAPTQSGICEDEYAHVVDARVTPLIDDVFSELTGGVLHISCAGVLRGCMIDRDNVIISGDDDSFHCPVFLDTLDEPAMSPDVTVYLLPLIGGKQGTIVRRNGDQLEPKLILGLVLRATRDNPREFRRIGAFRCEQPQATSGARDICGQ</sequence>
<dbReference type="VEuPathDB" id="FungiDB:BTJ68_02221"/>
<evidence type="ECO:0000313" key="4">
    <source>
        <dbReference type="Proteomes" id="UP000271337"/>
    </source>
</evidence>